<gene>
    <name evidence="1" type="ORF">EHW89_07100</name>
</gene>
<protein>
    <submittedName>
        <fullName evidence="1">Uncharacterized protein</fullName>
    </submittedName>
</protein>
<dbReference type="AlphaFoldDB" id="A0A3Q9EZ43"/>
<keyword evidence="2" id="KW-1185">Reference proteome</keyword>
<dbReference type="EMBL" id="CP034543">
    <property type="protein sequence ID" value="AZQ42225.1"/>
    <property type="molecule type" value="Genomic_DNA"/>
</dbReference>
<dbReference type="Proteomes" id="UP000272924">
    <property type="component" value="Chromosome"/>
</dbReference>
<evidence type="ECO:0000313" key="1">
    <source>
        <dbReference type="EMBL" id="AZQ42225.1"/>
    </source>
</evidence>
<evidence type="ECO:0000313" key="2">
    <source>
        <dbReference type="Proteomes" id="UP000272924"/>
    </source>
</evidence>
<dbReference type="RefSeq" id="WP_126467533.1">
    <property type="nucleotide sequence ID" value="NZ_CP034543.1"/>
</dbReference>
<name>A0A3Q9EZ43_9STRE</name>
<organism evidence="1 2">
    <name type="scientific">Streptococcus periodonticum</name>
    <dbReference type="NCBI Taxonomy" id="2490633"/>
    <lineage>
        <taxon>Bacteria</taxon>
        <taxon>Bacillati</taxon>
        <taxon>Bacillota</taxon>
        <taxon>Bacilli</taxon>
        <taxon>Lactobacillales</taxon>
        <taxon>Streptococcaceae</taxon>
        <taxon>Streptococcus</taxon>
    </lineage>
</organism>
<proteinExistence type="predicted"/>
<sequence>MQKRGQGQINIKDFQIFISQKLNIDDSAFKFSLIKDENGLKKLDSLNQIHDFVLNVSIPKQLSLFADDVDGINSGIELAKKMQGDSVDIAIHGESLCKRTIIDSVKLVGEYRKNQNMKVTSLSIYGDNEVIDLVKYKLQYYKKYCIDEFSTEDIYSFLEEAYANKKDYLNYYENEDS</sequence>
<dbReference type="KEGG" id="spei:EHW89_07100"/>
<reference evidence="2" key="1">
    <citation type="submission" date="2018-12" db="EMBL/GenBank/DDBJ databases">
        <title>Genome sequencing of Streptococcus sp. KCOM 2412 (= ChDC F135).</title>
        <authorList>
            <person name="Kook J.-K."/>
            <person name="Park S.-N."/>
            <person name="Lim Y.K."/>
        </authorList>
    </citation>
    <scope>NUCLEOTIDE SEQUENCE [LARGE SCALE GENOMIC DNA]</scope>
    <source>
        <strain evidence="2">KCOM 2412</strain>
    </source>
</reference>
<accession>A0A3Q9EZ43</accession>